<name>A0ABD1LDM2_9FABA</name>
<dbReference type="Pfam" id="PF01428">
    <property type="entry name" value="zf-AN1"/>
    <property type="match status" value="1"/>
</dbReference>
<feature type="region of interest" description="Disordered" evidence="6">
    <location>
        <begin position="1"/>
        <end position="22"/>
    </location>
</feature>
<dbReference type="SMART" id="SM00154">
    <property type="entry name" value="ZnF_AN1"/>
    <property type="match status" value="1"/>
</dbReference>
<protein>
    <submittedName>
        <fullName evidence="9">Uncharacterized protein</fullName>
    </submittedName>
</protein>
<dbReference type="InterPro" id="IPR002653">
    <property type="entry name" value="Znf_A20"/>
</dbReference>
<evidence type="ECO:0000313" key="9">
    <source>
        <dbReference type="EMBL" id="KAL2321617.1"/>
    </source>
</evidence>
<dbReference type="AlphaFoldDB" id="A0ABD1LDM2"/>
<evidence type="ECO:0000313" key="10">
    <source>
        <dbReference type="Proteomes" id="UP001603857"/>
    </source>
</evidence>
<evidence type="ECO:0000256" key="3">
    <source>
        <dbReference type="ARBA" id="ARBA00022771"/>
    </source>
</evidence>
<feature type="compositionally biased region" description="Polar residues" evidence="6">
    <location>
        <begin position="1"/>
        <end position="19"/>
    </location>
</feature>
<dbReference type="Proteomes" id="UP001603857">
    <property type="component" value="Unassembled WGS sequence"/>
</dbReference>
<keyword evidence="2" id="KW-0479">Metal-binding</keyword>
<sequence length="162" mass="17744">MSSHGNKQQRQNNSNNDASYPSEPKPCTNNCGFFGTPENCNLCSQCYMRLCIQEELEDSDSDTSADETSSLVLALPANQALLKSSSPVMGLVGPSKPVINCCACCNKKVGLMGFLCKCGRTFCGKHRYPEEHQCTYDFKAAGKEEISKANPVVKPDKLIHRI</sequence>
<dbReference type="PROSITE" id="PS51036">
    <property type="entry name" value="ZF_A20"/>
    <property type="match status" value="1"/>
</dbReference>
<keyword evidence="3 5" id="KW-0863">Zinc-finger</keyword>
<evidence type="ECO:0000256" key="4">
    <source>
        <dbReference type="ARBA" id="ARBA00022833"/>
    </source>
</evidence>
<dbReference type="Pfam" id="PF01754">
    <property type="entry name" value="zf-A20"/>
    <property type="match status" value="1"/>
</dbReference>
<evidence type="ECO:0000256" key="5">
    <source>
        <dbReference type="PROSITE-ProRule" id="PRU00449"/>
    </source>
</evidence>
<dbReference type="InterPro" id="IPR035896">
    <property type="entry name" value="AN1-like_Znf"/>
</dbReference>
<organism evidence="9 10">
    <name type="scientific">Flemingia macrophylla</name>
    <dbReference type="NCBI Taxonomy" id="520843"/>
    <lineage>
        <taxon>Eukaryota</taxon>
        <taxon>Viridiplantae</taxon>
        <taxon>Streptophyta</taxon>
        <taxon>Embryophyta</taxon>
        <taxon>Tracheophyta</taxon>
        <taxon>Spermatophyta</taxon>
        <taxon>Magnoliopsida</taxon>
        <taxon>eudicotyledons</taxon>
        <taxon>Gunneridae</taxon>
        <taxon>Pentapetalae</taxon>
        <taxon>rosids</taxon>
        <taxon>fabids</taxon>
        <taxon>Fabales</taxon>
        <taxon>Fabaceae</taxon>
        <taxon>Papilionoideae</taxon>
        <taxon>50 kb inversion clade</taxon>
        <taxon>NPAAA clade</taxon>
        <taxon>indigoferoid/millettioid clade</taxon>
        <taxon>Phaseoleae</taxon>
        <taxon>Flemingia</taxon>
    </lineage>
</organism>
<dbReference type="InterPro" id="IPR050652">
    <property type="entry name" value="AN1_A20_ZnFinger"/>
</dbReference>
<comment type="function">
    <text evidence="1">May be involved in environmental stress response.</text>
</comment>
<proteinExistence type="predicted"/>
<evidence type="ECO:0000256" key="2">
    <source>
        <dbReference type="ARBA" id="ARBA00022723"/>
    </source>
</evidence>
<dbReference type="InterPro" id="IPR000058">
    <property type="entry name" value="Znf_AN1"/>
</dbReference>
<dbReference type="SUPFAM" id="SSF57716">
    <property type="entry name" value="Glucocorticoid receptor-like (DNA-binding domain)"/>
    <property type="match status" value="1"/>
</dbReference>
<gene>
    <name evidence="9" type="ORF">Fmac_025996</name>
</gene>
<comment type="caution">
    <text evidence="9">The sequence shown here is derived from an EMBL/GenBank/DDBJ whole genome shotgun (WGS) entry which is preliminary data.</text>
</comment>
<evidence type="ECO:0000256" key="6">
    <source>
        <dbReference type="SAM" id="MobiDB-lite"/>
    </source>
</evidence>
<dbReference type="PANTHER" id="PTHR10634:SF67">
    <property type="entry name" value="AN1-TYPE ZINC FINGER PROTEIN 3"/>
    <property type="match status" value="1"/>
</dbReference>
<keyword evidence="10" id="KW-1185">Reference proteome</keyword>
<dbReference type="Gene3D" id="4.10.1110.10">
    <property type="entry name" value="AN1-like Zinc finger"/>
    <property type="match status" value="1"/>
</dbReference>
<dbReference type="Gene3D" id="1.20.5.4770">
    <property type="match status" value="1"/>
</dbReference>
<dbReference type="SMART" id="SM00259">
    <property type="entry name" value="ZnF_A20"/>
    <property type="match status" value="1"/>
</dbReference>
<evidence type="ECO:0000259" key="7">
    <source>
        <dbReference type="PROSITE" id="PS51036"/>
    </source>
</evidence>
<feature type="domain" description="A20-type" evidence="7">
    <location>
        <begin position="21"/>
        <end position="55"/>
    </location>
</feature>
<feature type="domain" description="AN1-type" evidence="8">
    <location>
        <begin position="96"/>
        <end position="142"/>
    </location>
</feature>
<evidence type="ECO:0000256" key="1">
    <source>
        <dbReference type="ARBA" id="ARBA00003732"/>
    </source>
</evidence>
<dbReference type="SUPFAM" id="SSF118310">
    <property type="entry name" value="AN1-like Zinc finger"/>
    <property type="match status" value="1"/>
</dbReference>
<evidence type="ECO:0000259" key="8">
    <source>
        <dbReference type="PROSITE" id="PS51039"/>
    </source>
</evidence>
<accession>A0ABD1LDM2</accession>
<reference evidence="9 10" key="1">
    <citation type="submission" date="2024-08" db="EMBL/GenBank/DDBJ databases">
        <title>Insights into the chromosomal genome structure of Flemingia macrophylla.</title>
        <authorList>
            <person name="Ding Y."/>
            <person name="Zhao Y."/>
            <person name="Bi W."/>
            <person name="Wu M."/>
            <person name="Zhao G."/>
            <person name="Gong Y."/>
            <person name="Li W."/>
            <person name="Zhang P."/>
        </authorList>
    </citation>
    <scope>NUCLEOTIDE SEQUENCE [LARGE SCALE GENOMIC DNA]</scope>
    <source>
        <strain evidence="9">DYQJB</strain>
        <tissue evidence="9">Leaf</tissue>
    </source>
</reference>
<dbReference type="GO" id="GO:0008270">
    <property type="term" value="F:zinc ion binding"/>
    <property type="evidence" value="ECO:0007669"/>
    <property type="project" value="UniProtKB-KW"/>
</dbReference>
<dbReference type="FunFam" id="4.10.1110.10:FF:000001">
    <property type="entry name" value="Zinc finger AN1-type containing 6"/>
    <property type="match status" value="1"/>
</dbReference>
<keyword evidence="4" id="KW-0862">Zinc</keyword>
<dbReference type="PROSITE" id="PS51039">
    <property type="entry name" value="ZF_AN1"/>
    <property type="match status" value="1"/>
</dbReference>
<dbReference type="EMBL" id="JBGMDY010000009">
    <property type="protein sequence ID" value="KAL2321617.1"/>
    <property type="molecule type" value="Genomic_DNA"/>
</dbReference>
<dbReference type="PANTHER" id="PTHR10634">
    <property type="entry name" value="AN1-TYPE ZINC FINGER PROTEIN"/>
    <property type="match status" value="1"/>
</dbReference>